<accession>A0ABZ2UQS9</accession>
<protein>
    <submittedName>
        <fullName evidence="3">Glycosyltransferase</fullName>
        <ecNumber evidence="3">2.4.-.-</ecNumber>
    </submittedName>
</protein>
<gene>
    <name evidence="3" type="ORF">WJM97_17620</name>
</gene>
<dbReference type="GO" id="GO:0016757">
    <property type="term" value="F:glycosyltransferase activity"/>
    <property type="evidence" value="ECO:0007669"/>
    <property type="project" value="UniProtKB-KW"/>
</dbReference>
<reference evidence="3 4" key="1">
    <citation type="submission" date="2024-04" db="EMBL/GenBank/DDBJ databases">
        <title>Okeanomitos corallinicola gen. &amp; sp. nov. (Nostocales, Cyanobacteria), a new toxic marine heterocyst-forming cyanobacterium from a coral reef.</title>
        <authorList>
            <person name="Li H."/>
            <person name="Li R."/>
            <person name="Kang J."/>
            <person name="Hii K.S."/>
            <person name="Mohamed H.F."/>
            <person name="Xu X."/>
            <person name="Luo Z."/>
        </authorList>
    </citation>
    <scope>NUCLEOTIDE SEQUENCE [LARGE SCALE GENOMIC DNA]</scope>
    <source>
        <strain evidence="3 4">TIOX110</strain>
    </source>
</reference>
<feature type="domain" description="Glycosyltransferase subfamily 4-like N-terminal" evidence="2">
    <location>
        <begin position="15"/>
        <end position="185"/>
    </location>
</feature>
<sequence>MKVLHIIPSVSPKLGGPTQVVLNLVRYLRTEGVDVEIATTNDDDGSLLDVPLFECIEYQGLPVWFFPPNAQIKAFLPSFSFSSWLWENIKNYDLLDNHYLFSYLPTCAAMISQFQNVPYTIRTMGQLAPWALAQSKVKKQVYSYLIENRNLDKAAAIHCTSVGEREDVINFGVKTQKIVLPLGVNPPQLIADASSKLRQKYDITNELPIVLFLSRLHYKKRPELLIEALGKLAKQEHKFHLLIAGSGEDDYVRFLQKMVESANINQQTSFVGFVNGYEKDLVLQGSDLFVLPTYSENFGIALAEAMVSGLPVITTPGVQIAPDIAAAEAGIIVEGEIASLSEAIVHLLEHPQQRQQMGKKGRIFALEDYSWEAIAKKLAYTYQEILNQKYQTY</sequence>
<evidence type="ECO:0000313" key="3">
    <source>
        <dbReference type="EMBL" id="WZB87185.1"/>
    </source>
</evidence>
<dbReference type="SUPFAM" id="SSF53756">
    <property type="entry name" value="UDP-Glycosyltransferase/glycogen phosphorylase"/>
    <property type="match status" value="1"/>
</dbReference>
<evidence type="ECO:0000313" key="4">
    <source>
        <dbReference type="Proteomes" id="UP001483337"/>
    </source>
</evidence>
<dbReference type="InterPro" id="IPR050194">
    <property type="entry name" value="Glycosyltransferase_grp1"/>
</dbReference>
<dbReference type="EMBL" id="CP150886">
    <property type="protein sequence ID" value="WZB87185.1"/>
    <property type="molecule type" value="Genomic_DNA"/>
</dbReference>
<dbReference type="EC" id="2.4.-.-" evidence="3"/>
<dbReference type="InterPro" id="IPR001296">
    <property type="entry name" value="Glyco_trans_1"/>
</dbReference>
<organism evidence="3 4">
    <name type="scientific">Okeanomitos corallinicola TIOX110</name>
    <dbReference type="NCBI Taxonomy" id="3133117"/>
    <lineage>
        <taxon>Bacteria</taxon>
        <taxon>Bacillati</taxon>
        <taxon>Cyanobacteriota</taxon>
        <taxon>Cyanophyceae</taxon>
        <taxon>Nostocales</taxon>
        <taxon>Aphanizomenonaceae</taxon>
        <taxon>Okeanomitos</taxon>
    </lineage>
</organism>
<keyword evidence="3" id="KW-0808">Transferase</keyword>
<keyword evidence="4" id="KW-1185">Reference proteome</keyword>
<dbReference type="Pfam" id="PF00534">
    <property type="entry name" value="Glycos_transf_1"/>
    <property type="match status" value="1"/>
</dbReference>
<dbReference type="PANTHER" id="PTHR45947:SF3">
    <property type="entry name" value="SULFOQUINOVOSYL TRANSFERASE SQD2"/>
    <property type="match status" value="1"/>
</dbReference>
<dbReference type="Gene3D" id="3.40.50.2000">
    <property type="entry name" value="Glycogen Phosphorylase B"/>
    <property type="match status" value="2"/>
</dbReference>
<keyword evidence="3" id="KW-0328">Glycosyltransferase</keyword>
<dbReference type="RefSeq" id="WP_353930099.1">
    <property type="nucleotide sequence ID" value="NZ_CP150886.1"/>
</dbReference>
<evidence type="ECO:0000259" key="2">
    <source>
        <dbReference type="Pfam" id="PF13439"/>
    </source>
</evidence>
<dbReference type="Proteomes" id="UP001483337">
    <property type="component" value="Chromosome"/>
</dbReference>
<feature type="domain" description="Glycosyl transferase family 1" evidence="1">
    <location>
        <begin position="196"/>
        <end position="362"/>
    </location>
</feature>
<dbReference type="InterPro" id="IPR028098">
    <property type="entry name" value="Glyco_trans_4-like_N"/>
</dbReference>
<proteinExistence type="predicted"/>
<dbReference type="CDD" id="cd03821">
    <property type="entry name" value="GT4_Bme6-like"/>
    <property type="match status" value="1"/>
</dbReference>
<dbReference type="Pfam" id="PF13439">
    <property type="entry name" value="Glyco_transf_4"/>
    <property type="match status" value="1"/>
</dbReference>
<name>A0ABZ2UQS9_9CYAN</name>
<evidence type="ECO:0000259" key="1">
    <source>
        <dbReference type="Pfam" id="PF00534"/>
    </source>
</evidence>
<dbReference type="PANTHER" id="PTHR45947">
    <property type="entry name" value="SULFOQUINOVOSYL TRANSFERASE SQD2"/>
    <property type="match status" value="1"/>
</dbReference>